<feature type="domain" description="Tc1-like transposase DDE" evidence="1">
    <location>
        <begin position="6"/>
        <end position="86"/>
    </location>
</feature>
<accession>A0A5M6IJ94</accession>
<sequence length="117" mass="13115">MRQSPVSTETMQIFLDEFAARLAADAQAVLVLDGAGWHASSDLVVPDRVSLVMLPPYAPELNPVERVWLYLRERFLSHCVFATYDDIVQACADAWCALTPDTLRSLTAYPWLKEISS</sequence>
<name>A0A5M6IJ94_9PROT</name>
<evidence type="ECO:0000313" key="2">
    <source>
        <dbReference type="EMBL" id="KAA5608321.1"/>
    </source>
</evidence>
<protein>
    <recommendedName>
        <fullName evidence="1">Tc1-like transposase DDE domain-containing protein</fullName>
    </recommendedName>
</protein>
<dbReference type="EMBL" id="VWPK01000089">
    <property type="protein sequence ID" value="KAA5608321.1"/>
    <property type="molecule type" value="Genomic_DNA"/>
</dbReference>
<dbReference type="InterPro" id="IPR038717">
    <property type="entry name" value="Tc1-like_DDE_dom"/>
</dbReference>
<dbReference type="Gene3D" id="3.30.420.10">
    <property type="entry name" value="Ribonuclease H-like superfamily/Ribonuclease H"/>
    <property type="match status" value="1"/>
</dbReference>
<gene>
    <name evidence="2" type="ORF">F1189_29560</name>
</gene>
<dbReference type="Proteomes" id="UP000325255">
    <property type="component" value="Unassembled WGS sequence"/>
</dbReference>
<dbReference type="GO" id="GO:0003676">
    <property type="term" value="F:nucleic acid binding"/>
    <property type="evidence" value="ECO:0007669"/>
    <property type="project" value="InterPro"/>
</dbReference>
<dbReference type="RefSeq" id="WP_150045466.1">
    <property type="nucleotide sequence ID" value="NZ_OW485604.1"/>
</dbReference>
<organism evidence="2 3">
    <name type="scientific">Rhodovastum atsumiense</name>
    <dbReference type="NCBI Taxonomy" id="504468"/>
    <lineage>
        <taxon>Bacteria</taxon>
        <taxon>Pseudomonadati</taxon>
        <taxon>Pseudomonadota</taxon>
        <taxon>Alphaproteobacteria</taxon>
        <taxon>Acetobacterales</taxon>
        <taxon>Acetobacteraceae</taxon>
        <taxon>Rhodovastum</taxon>
    </lineage>
</organism>
<evidence type="ECO:0000259" key="1">
    <source>
        <dbReference type="Pfam" id="PF13358"/>
    </source>
</evidence>
<dbReference type="AlphaFoldDB" id="A0A5M6IJ94"/>
<evidence type="ECO:0000313" key="3">
    <source>
        <dbReference type="Proteomes" id="UP000325255"/>
    </source>
</evidence>
<comment type="caution">
    <text evidence="2">The sequence shown here is derived from an EMBL/GenBank/DDBJ whole genome shotgun (WGS) entry which is preliminary data.</text>
</comment>
<proteinExistence type="predicted"/>
<dbReference type="OrthoDB" id="2375382at2"/>
<reference evidence="2 3" key="1">
    <citation type="submission" date="2019-09" db="EMBL/GenBank/DDBJ databases">
        <title>Genome sequence of Rhodovastum atsumiense, a diverse member of the Acetobacteraceae family of non-sulfur purple photosynthetic bacteria.</title>
        <authorList>
            <person name="Meyer T."/>
            <person name="Kyndt J."/>
        </authorList>
    </citation>
    <scope>NUCLEOTIDE SEQUENCE [LARGE SCALE GENOMIC DNA]</scope>
    <source>
        <strain evidence="2 3">DSM 21279</strain>
    </source>
</reference>
<dbReference type="Pfam" id="PF13358">
    <property type="entry name" value="DDE_3"/>
    <property type="match status" value="1"/>
</dbReference>
<keyword evidence="3" id="KW-1185">Reference proteome</keyword>
<dbReference type="InterPro" id="IPR036397">
    <property type="entry name" value="RNaseH_sf"/>
</dbReference>